<dbReference type="RefSeq" id="WP_184952543.1">
    <property type="nucleotide sequence ID" value="NZ_BOMC01000053.1"/>
</dbReference>
<organism evidence="2 3">
    <name type="scientific">Paractinoplanes abujensis</name>
    <dbReference type="NCBI Taxonomy" id="882441"/>
    <lineage>
        <taxon>Bacteria</taxon>
        <taxon>Bacillati</taxon>
        <taxon>Actinomycetota</taxon>
        <taxon>Actinomycetes</taxon>
        <taxon>Micromonosporales</taxon>
        <taxon>Micromonosporaceae</taxon>
        <taxon>Paractinoplanes</taxon>
    </lineage>
</organism>
<evidence type="ECO:0000313" key="3">
    <source>
        <dbReference type="Proteomes" id="UP000542742"/>
    </source>
</evidence>
<dbReference type="Gene3D" id="1.10.287.1060">
    <property type="entry name" value="ESAT-6-like"/>
    <property type="match status" value="1"/>
</dbReference>
<keyword evidence="3" id="KW-1185">Reference proteome</keyword>
<dbReference type="EMBL" id="JACHMF010000001">
    <property type="protein sequence ID" value="MBB4693983.1"/>
    <property type="molecule type" value="Genomic_DNA"/>
</dbReference>
<dbReference type="Proteomes" id="UP000542742">
    <property type="component" value="Unassembled WGS sequence"/>
</dbReference>
<dbReference type="InterPro" id="IPR010310">
    <property type="entry name" value="T7SS_ESAT-6-like"/>
</dbReference>
<dbReference type="AlphaFoldDB" id="A0A7W7G1A9"/>
<evidence type="ECO:0000313" key="2">
    <source>
        <dbReference type="EMBL" id="MBB4693983.1"/>
    </source>
</evidence>
<dbReference type="NCBIfam" id="TIGR03930">
    <property type="entry name" value="WXG100_ESAT6"/>
    <property type="match status" value="1"/>
</dbReference>
<comment type="similarity">
    <text evidence="1">Belongs to the WXG100 family.</text>
</comment>
<sequence length="95" mass="9953">MSDYSVSPEAIRGVAAQVSAGASEIDAQRATLLAQIQGLGDSWQGSASAALQALYTKWDADVRALHDTLTQIGQTMQTAATNYESTESAVRGSFS</sequence>
<gene>
    <name evidence="2" type="ORF">BKA14_004131</name>
</gene>
<accession>A0A7W7G1A9</accession>
<dbReference type="InterPro" id="IPR036689">
    <property type="entry name" value="ESAT-6-like_sf"/>
</dbReference>
<reference evidence="2 3" key="1">
    <citation type="submission" date="2020-08" db="EMBL/GenBank/DDBJ databases">
        <title>Sequencing the genomes of 1000 actinobacteria strains.</title>
        <authorList>
            <person name="Klenk H.-P."/>
        </authorList>
    </citation>
    <scope>NUCLEOTIDE SEQUENCE [LARGE SCALE GENOMIC DNA]</scope>
    <source>
        <strain evidence="2 3">DSM 45518</strain>
    </source>
</reference>
<protein>
    <recommendedName>
        <fullName evidence="1">ESAT-6-like protein</fullName>
    </recommendedName>
</protein>
<evidence type="ECO:0000256" key="1">
    <source>
        <dbReference type="RuleBase" id="RU362001"/>
    </source>
</evidence>
<name>A0A7W7G1A9_9ACTN</name>
<dbReference type="SUPFAM" id="SSF140453">
    <property type="entry name" value="EsxAB dimer-like"/>
    <property type="match status" value="1"/>
</dbReference>
<proteinExistence type="inferred from homology"/>
<dbReference type="Pfam" id="PF06013">
    <property type="entry name" value="WXG100"/>
    <property type="match status" value="1"/>
</dbReference>
<comment type="caution">
    <text evidence="2">The sequence shown here is derived from an EMBL/GenBank/DDBJ whole genome shotgun (WGS) entry which is preliminary data.</text>
</comment>